<dbReference type="InterPro" id="IPR002104">
    <property type="entry name" value="Integrase_catalytic"/>
</dbReference>
<protein>
    <submittedName>
        <fullName evidence="8">Tyrosine-type recombinase/integrase</fullName>
    </submittedName>
</protein>
<dbReference type="AlphaFoldDB" id="A0A732D204"/>
<dbReference type="InterPro" id="IPR013762">
    <property type="entry name" value="Integrase-like_cat_sf"/>
</dbReference>
<feature type="domain" description="Tyr recombinase" evidence="7">
    <location>
        <begin position="2"/>
        <end position="184"/>
    </location>
</feature>
<dbReference type="InterPro" id="IPR011010">
    <property type="entry name" value="DNA_brk_join_enz"/>
</dbReference>
<sequence>MKRRRYLTAHEVSGMMKAVRSGSNGARDYCLILLGFRHGMRISELLALRYQDMDLDAGRISVQRLKNGFSTIHPLMPDELEAIHIWSRVRSTWRGASSTEALFLSRKGGPMSRQQAYRIIRGAGELAGTVTSTTPHMLRHACGYELAERGADTRLIQDYLGHRNIRHTVRYTASNAARFAGLWERENLCEARGGTEEKTRLSLLRKTGQLGPNCPHHNSYTLCKAISFRHYSF</sequence>
<keyword evidence="5" id="KW-0804">Transcription</keyword>
<dbReference type="Pfam" id="PF00589">
    <property type="entry name" value="Phage_integrase"/>
    <property type="match status" value="1"/>
</dbReference>
<dbReference type="NCBIfam" id="NF007370">
    <property type="entry name" value="PRK09870.1"/>
    <property type="match status" value="1"/>
</dbReference>
<organism evidence="8">
    <name type="scientific">Salmonella dublin</name>
    <dbReference type="NCBI Taxonomy" id="98360"/>
    <lineage>
        <taxon>Bacteria</taxon>
        <taxon>Pseudomonadati</taxon>
        <taxon>Pseudomonadota</taxon>
        <taxon>Gammaproteobacteria</taxon>
        <taxon>Enterobacterales</taxon>
        <taxon>Enterobacteriaceae</taxon>
        <taxon>Salmonella</taxon>
    </lineage>
</organism>
<evidence type="ECO:0000313" key="8">
    <source>
        <dbReference type="EMBL" id="HAE4977380.1"/>
    </source>
</evidence>
<keyword evidence="3" id="KW-0229">DNA integration</keyword>
<evidence type="ECO:0000256" key="2">
    <source>
        <dbReference type="ARBA" id="ARBA00022558"/>
    </source>
</evidence>
<evidence type="ECO:0000256" key="3">
    <source>
        <dbReference type="ARBA" id="ARBA00022908"/>
    </source>
</evidence>
<keyword evidence="6" id="KW-0233">DNA recombination</keyword>
<dbReference type="PANTHER" id="PTHR30349:SF62">
    <property type="entry name" value="TYPE 1 FIMBRIAE REGULATORY PROTEIN FIMB-RELATED"/>
    <property type="match status" value="1"/>
</dbReference>
<keyword evidence="4" id="KW-0805">Transcription regulation</keyword>
<reference evidence="8" key="1">
    <citation type="journal article" date="2018" name="Genome Biol.">
        <title>SKESA: strategic k-mer extension for scrupulous assemblies.</title>
        <authorList>
            <person name="Souvorov A."/>
            <person name="Agarwala R."/>
            <person name="Lipman D.J."/>
        </authorList>
    </citation>
    <scope>NUCLEOTIDE SEQUENCE</scope>
    <source>
        <strain evidence="8">10-1049</strain>
    </source>
</reference>
<keyword evidence="2" id="KW-1029">Fimbrium biogenesis</keyword>
<comment type="caution">
    <text evidence="8">The sequence shown here is derived from an EMBL/GenBank/DDBJ whole genome shotgun (WGS) entry which is preliminary data.</text>
</comment>
<evidence type="ECO:0000256" key="1">
    <source>
        <dbReference type="ARBA" id="ARBA00008857"/>
    </source>
</evidence>
<dbReference type="PANTHER" id="PTHR30349">
    <property type="entry name" value="PHAGE INTEGRASE-RELATED"/>
    <property type="match status" value="1"/>
</dbReference>
<dbReference type="GO" id="GO:0003677">
    <property type="term" value="F:DNA binding"/>
    <property type="evidence" value="ECO:0007669"/>
    <property type="project" value="InterPro"/>
</dbReference>
<dbReference type="NCBIfam" id="NF007371">
    <property type="entry name" value="PRK09871.1"/>
    <property type="match status" value="1"/>
</dbReference>
<comment type="similarity">
    <text evidence="1">Belongs to the 'phage' integrase family.</text>
</comment>
<reference evidence="8" key="2">
    <citation type="submission" date="2018-07" db="EMBL/GenBank/DDBJ databases">
        <authorList>
            <consortium name="NCBI Pathogen Detection Project"/>
        </authorList>
    </citation>
    <scope>NUCLEOTIDE SEQUENCE</scope>
    <source>
        <strain evidence="8">10-1049</strain>
    </source>
</reference>
<dbReference type="Gene3D" id="1.10.443.10">
    <property type="entry name" value="Intergrase catalytic core"/>
    <property type="match status" value="1"/>
</dbReference>
<name>A0A732D204_SALDU</name>
<dbReference type="InterPro" id="IPR050090">
    <property type="entry name" value="Tyrosine_recombinase_XerCD"/>
</dbReference>
<dbReference type="SUPFAM" id="SSF56349">
    <property type="entry name" value="DNA breaking-rejoining enzymes"/>
    <property type="match status" value="1"/>
</dbReference>
<dbReference type="PROSITE" id="PS51898">
    <property type="entry name" value="TYR_RECOMBINASE"/>
    <property type="match status" value="1"/>
</dbReference>
<evidence type="ECO:0000256" key="6">
    <source>
        <dbReference type="ARBA" id="ARBA00023172"/>
    </source>
</evidence>
<evidence type="ECO:0000259" key="7">
    <source>
        <dbReference type="PROSITE" id="PS51898"/>
    </source>
</evidence>
<proteinExistence type="inferred from homology"/>
<evidence type="ECO:0000256" key="5">
    <source>
        <dbReference type="ARBA" id="ARBA00023163"/>
    </source>
</evidence>
<accession>A0A732D204</accession>
<gene>
    <name evidence="8" type="ORF">G4G51_001921</name>
</gene>
<evidence type="ECO:0000256" key="4">
    <source>
        <dbReference type="ARBA" id="ARBA00023015"/>
    </source>
</evidence>
<dbReference type="EMBL" id="DAASCL010000013">
    <property type="protein sequence ID" value="HAE4977380.1"/>
    <property type="molecule type" value="Genomic_DNA"/>
</dbReference>
<dbReference type="GO" id="GO:0006310">
    <property type="term" value="P:DNA recombination"/>
    <property type="evidence" value="ECO:0007669"/>
    <property type="project" value="UniProtKB-KW"/>
</dbReference>
<dbReference type="GO" id="GO:0015074">
    <property type="term" value="P:DNA integration"/>
    <property type="evidence" value="ECO:0007669"/>
    <property type="project" value="UniProtKB-KW"/>
</dbReference>